<dbReference type="FunFam" id="3.40.50.300:FF:000201">
    <property type="entry name" value="Glycine betaine/L-proline ABC transporter ATP-binding protein"/>
    <property type="match status" value="1"/>
</dbReference>
<evidence type="ECO:0000256" key="3">
    <source>
        <dbReference type="ARBA" id="ARBA00022741"/>
    </source>
</evidence>
<evidence type="ECO:0000256" key="2">
    <source>
        <dbReference type="ARBA" id="ARBA00022448"/>
    </source>
</evidence>
<dbReference type="InterPro" id="IPR003593">
    <property type="entry name" value="AAA+_ATPase"/>
</dbReference>
<keyword evidence="3" id="KW-0547">Nucleotide-binding</keyword>
<evidence type="ECO:0000256" key="1">
    <source>
        <dbReference type="ARBA" id="ARBA00005417"/>
    </source>
</evidence>
<dbReference type="InterPro" id="IPR005892">
    <property type="entry name" value="Gly-betaine_transp_ATP-bd"/>
</dbReference>
<dbReference type="PANTHER" id="PTHR43869:SF1">
    <property type="entry name" value="GLYCINE BETAINE_PROLINE BETAINE TRANSPORT SYSTEM ATP-BINDING PROTEIN PROV"/>
    <property type="match status" value="1"/>
</dbReference>
<evidence type="ECO:0000313" key="7">
    <source>
        <dbReference type="EMBL" id="QNN61946.1"/>
    </source>
</evidence>
<dbReference type="Proteomes" id="UP000515934">
    <property type="component" value="Chromosome"/>
</dbReference>
<dbReference type="GO" id="GO:0005524">
    <property type="term" value="F:ATP binding"/>
    <property type="evidence" value="ECO:0007669"/>
    <property type="project" value="UniProtKB-KW"/>
</dbReference>
<dbReference type="PROSITE" id="PS50893">
    <property type="entry name" value="ABC_TRANSPORTER_2"/>
    <property type="match status" value="1"/>
</dbReference>
<accession>A0A7G9S271</accession>
<dbReference type="InterPro" id="IPR003439">
    <property type="entry name" value="ABC_transporter-like_ATP-bd"/>
</dbReference>
<dbReference type="NCBIfam" id="TIGR01186">
    <property type="entry name" value="proV"/>
    <property type="match status" value="1"/>
</dbReference>
<gene>
    <name evidence="7" type="ORF">H9L06_06350</name>
</gene>
<comment type="similarity">
    <text evidence="1">Belongs to the ABC transporter superfamily.</text>
</comment>
<dbReference type="PANTHER" id="PTHR43869">
    <property type="entry name" value="GLYCINE BETAINE/PROLINE BETAINE TRANSPORT SYSTEM ATP-BINDING PROTEIN PROV"/>
    <property type="match status" value="1"/>
</dbReference>
<dbReference type="Gene3D" id="3.40.50.300">
    <property type="entry name" value="P-loop containing nucleotide triphosphate hydrolases"/>
    <property type="match status" value="1"/>
</dbReference>
<sequence length="407" mass="44203">MTMQEVRETAVGVGAGTSVTVKNLWKVFGPHAERVATKLQAGQDISDLAGHTVAVNDVSFSVSSGETFVVMGLSGSGKSTLVRCLTRLIEPTAGEVWIDDTEVRSLSSAALTEMRRKDWSMVFQHFGLLPHRRVLDNVAYSLEISGVPRAKRYARAREVIELVGLGKVEGKYPQELSGGMRQRVGLARALAVNPRLLLLDEPFSALDPLIRTDLQDELIRLARVMRQTSIFITHDLSEALKVGDRIAIMKDGKLVQVGTPEDIVLRPATEYVRRFAVEAPRAKVVKASAVTKPLIRVSDSETPGNILTKLEREGHRAVLLEGAETEPRLLVAEELLAAHVHGRALSEIAPKNDHSVNADARLESVMESLSAANGPVVVRSASGEAMGYVDEASVVRALSEKVEATDL</sequence>
<keyword evidence="2" id="KW-0813">Transport</keyword>
<evidence type="ECO:0000259" key="6">
    <source>
        <dbReference type="PROSITE" id="PS50893"/>
    </source>
</evidence>
<keyword evidence="8" id="KW-1185">Reference proteome</keyword>
<dbReference type="InterPro" id="IPR051921">
    <property type="entry name" value="ABC_osmolyte_uptake_ATP-bind"/>
</dbReference>
<name>A0A7G9S271_9MICO</name>
<keyword evidence="5" id="KW-0129">CBS domain</keyword>
<dbReference type="KEGG" id="ldn:H9L06_06350"/>
<organism evidence="7 8">
    <name type="scientific">Leucobacter denitrificans</name>
    <dbReference type="NCBI Taxonomy" id="683042"/>
    <lineage>
        <taxon>Bacteria</taxon>
        <taxon>Bacillati</taxon>
        <taxon>Actinomycetota</taxon>
        <taxon>Actinomycetes</taxon>
        <taxon>Micrococcales</taxon>
        <taxon>Microbacteriaceae</taxon>
        <taxon>Leucobacter</taxon>
    </lineage>
</organism>
<dbReference type="InterPro" id="IPR017871">
    <property type="entry name" value="ABC_transporter-like_CS"/>
</dbReference>
<dbReference type="Pfam" id="PF00005">
    <property type="entry name" value="ABC_tran"/>
    <property type="match status" value="1"/>
</dbReference>
<dbReference type="AlphaFoldDB" id="A0A7G9S271"/>
<evidence type="ECO:0000256" key="4">
    <source>
        <dbReference type="ARBA" id="ARBA00022840"/>
    </source>
</evidence>
<dbReference type="RefSeq" id="WP_187554417.1">
    <property type="nucleotide sequence ID" value="NZ_CP060716.1"/>
</dbReference>
<dbReference type="GO" id="GO:0031460">
    <property type="term" value="P:glycine betaine transport"/>
    <property type="evidence" value="ECO:0007669"/>
    <property type="project" value="InterPro"/>
</dbReference>
<protein>
    <submittedName>
        <fullName evidence="7">Betaine/proline/choline family ABC transporter ATP-binding protein</fullName>
    </submittedName>
</protein>
<dbReference type="EMBL" id="CP060716">
    <property type="protein sequence ID" value="QNN61946.1"/>
    <property type="molecule type" value="Genomic_DNA"/>
</dbReference>
<dbReference type="GO" id="GO:0006970">
    <property type="term" value="P:response to osmotic stress"/>
    <property type="evidence" value="ECO:0007669"/>
    <property type="project" value="UniProtKB-ARBA"/>
</dbReference>
<dbReference type="SMART" id="SM00382">
    <property type="entry name" value="AAA"/>
    <property type="match status" value="1"/>
</dbReference>
<dbReference type="PROSITE" id="PS00211">
    <property type="entry name" value="ABC_TRANSPORTER_1"/>
    <property type="match status" value="1"/>
</dbReference>
<keyword evidence="4 7" id="KW-0067">ATP-binding</keyword>
<feature type="domain" description="ABC transporter" evidence="6">
    <location>
        <begin position="19"/>
        <end position="276"/>
    </location>
</feature>
<dbReference type="GO" id="GO:0016020">
    <property type="term" value="C:membrane"/>
    <property type="evidence" value="ECO:0007669"/>
    <property type="project" value="InterPro"/>
</dbReference>
<proteinExistence type="inferred from homology"/>
<reference evidence="7 8" key="1">
    <citation type="submission" date="2020-08" db="EMBL/GenBank/DDBJ databases">
        <title>Genome sequence of Leucobacter denitrificans KACC 14055T.</title>
        <authorList>
            <person name="Hyun D.-W."/>
            <person name="Bae J.-W."/>
        </authorList>
    </citation>
    <scope>NUCLEOTIDE SEQUENCE [LARGE SCALE GENOMIC DNA]</scope>
    <source>
        <strain evidence="7 8">KACC 14055</strain>
    </source>
</reference>
<dbReference type="GO" id="GO:0016887">
    <property type="term" value="F:ATP hydrolysis activity"/>
    <property type="evidence" value="ECO:0007669"/>
    <property type="project" value="InterPro"/>
</dbReference>
<dbReference type="InterPro" id="IPR027417">
    <property type="entry name" value="P-loop_NTPase"/>
</dbReference>
<dbReference type="SUPFAM" id="SSF52540">
    <property type="entry name" value="P-loop containing nucleoside triphosphate hydrolases"/>
    <property type="match status" value="1"/>
</dbReference>
<evidence type="ECO:0000256" key="5">
    <source>
        <dbReference type="ARBA" id="ARBA00023122"/>
    </source>
</evidence>
<evidence type="ECO:0000313" key="8">
    <source>
        <dbReference type="Proteomes" id="UP000515934"/>
    </source>
</evidence>